<evidence type="ECO:0000313" key="2">
    <source>
        <dbReference type="EMBL" id="TLS37559.1"/>
    </source>
</evidence>
<dbReference type="CDD" id="cd04301">
    <property type="entry name" value="NAT_SF"/>
    <property type="match status" value="1"/>
</dbReference>
<sequence length="155" mass="18361">MIVFEKVNEQLLGLLKEIINSNPVYNRLENGHEQRTMEEIRKEYLHQDHNRETCLIKVNENYIGVIDYMIHNPKDKTPWLGLLLLHGDYQGYGFGKRAFKHYELKMKALGLEKVRLGILTENLNARSMWEKLGFRYLKTVNVEQSAVDCYEKLIY</sequence>
<keyword evidence="3" id="KW-1185">Reference proteome</keyword>
<dbReference type="PROSITE" id="PS51186">
    <property type="entry name" value="GNAT"/>
    <property type="match status" value="1"/>
</dbReference>
<comment type="caution">
    <text evidence="2">The sequence shown here is derived from an EMBL/GenBank/DDBJ whole genome shotgun (WGS) entry which is preliminary data.</text>
</comment>
<dbReference type="AlphaFoldDB" id="A0A5R9F500"/>
<dbReference type="Proteomes" id="UP000308230">
    <property type="component" value="Unassembled WGS sequence"/>
</dbReference>
<dbReference type="GO" id="GO:0016747">
    <property type="term" value="F:acyltransferase activity, transferring groups other than amino-acyl groups"/>
    <property type="evidence" value="ECO:0007669"/>
    <property type="project" value="InterPro"/>
</dbReference>
<evidence type="ECO:0000259" key="1">
    <source>
        <dbReference type="PROSITE" id="PS51186"/>
    </source>
</evidence>
<dbReference type="PANTHER" id="PTHR43415:SF3">
    <property type="entry name" value="GNAT-FAMILY ACETYLTRANSFERASE"/>
    <property type="match status" value="1"/>
</dbReference>
<dbReference type="RefSeq" id="WP_138126100.1">
    <property type="nucleotide sequence ID" value="NZ_SWLG01000006.1"/>
</dbReference>
<dbReference type="SUPFAM" id="SSF55729">
    <property type="entry name" value="Acyl-CoA N-acyltransferases (Nat)"/>
    <property type="match status" value="1"/>
</dbReference>
<organism evidence="2 3">
    <name type="scientific">Exobacillus caeni</name>
    <dbReference type="NCBI Taxonomy" id="2574798"/>
    <lineage>
        <taxon>Bacteria</taxon>
        <taxon>Bacillati</taxon>
        <taxon>Bacillota</taxon>
        <taxon>Bacilli</taxon>
        <taxon>Bacillales</taxon>
        <taxon>Guptibacillaceae</taxon>
        <taxon>Exobacillus</taxon>
    </lineage>
</organism>
<feature type="domain" description="N-acetyltransferase" evidence="1">
    <location>
        <begin position="2"/>
        <end position="155"/>
    </location>
</feature>
<name>A0A5R9F500_9BACL</name>
<dbReference type="InterPro" id="IPR016181">
    <property type="entry name" value="Acyl_CoA_acyltransferase"/>
</dbReference>
<dbReference type="Gene3D" id="3.40.630.30">
    <property type="match status" value="1"/>
</dbReference>
<keyword evidence="2" id="KW-0808">Transferase</keyword>
<protein>
    <submittedName>
        <fullName evidence="2">GNAT family N-acetyltransferase</fullName>
    </submittedName>
</protein>
<dbReference type="OrthoDB" id="9782266at2"/>
<dbReference type="Pfam" id="PF00583">
    <property type="entry name" value="Acetyltransf_1"/>
    <property type="match status" value="1"/>
</dbReference>
<proteinExistence type="predicted"/>
<dbReference type="EMBL" id="SWLG01000006">
    <property type="protein sequence ID" value="TLS37559.1"/>
    <property type="molecule type" value="Genomic_DNA"/>
</dbReference>
<dbReference type="InterPro" id="IPR000182">
    <property type="entry name" value="GNAT_dom"/>
</dbReference>
<dbReference type="PANTHER" id="PTHR43415">
    <property type="entry name" value="SPERMIDINE N(1)-ACETYLTRANSFERASE"/>
    <property type="match status" value="1"/>
</dbReference>
<accession>A0A5R9F500</accession>
<reference evidence="2 3" key="1">
    <citation type="submission" date="2019-04" db="EMBL/GenBank/DDBJ databases">
        <title>Bacillus caeni sp. nov., a bacterium isolated from mangrove sediment.</title>
        <authorList>
            <person name="Huang H."/>
            <person name="Mo K."/>
            <person name="Hu Y."/>
        </authorList>
    </citation>
    <scope>NUCLEOTIDE SEQUENCE [LARGE SCALE GENOMIC DNA]</scope>
    <source>
        <strain evidence="2 3">HB172195</strain>
    </source>
</reference>
<evidence type="ECO:0000313" key="3">
    <source>
        <dbReference type="Proteomes" id="UP000308230"/>
    </source>
</evidence>
<gene>
    <name evidence="2" type="ORF">FCL54_10490</name>
</gene>